<feature type="region of interest" description="Disordered" evidence="3">
    <location>
        <begin position="1"/>
        <end position="212"/>
    </location>
</feature>
<feature type="region of interest" description="Disordered" evidence="3">
    <location>
        <begin position="294"/>
        <end position="315"/>
    </location>
</feature>
<evidence type="ECO:0000313" key="5">
    <source>
        <dbReference type="EMBL" id="VDD03865.1"/>
    </source>
</evidence>
<dbReference type="GO" id="GO:0003723">
    <property type="term" value="F:RNA binding"/>
    <property type="evidence" value="ECO:0007669"/>
    <property type="project" value="InterPro"/>
</dbReference>
<proteinExistence type="predicted"/>
<feature type="compositionally biased region" description="Basic and acidic residues" evidence="3">
    <location>
        <begin position="124"/>
        <end position="155"/>
    </location>
</feature>
<dbReference type="Gene3D" id="6.10.140.1040">
    <property type="match status" value="1"/>
</dbReference>
<evidence type="ECO:0000259" key="4">
    <source>
        <dbReference type="SMART" id="SM01233"/>
    </source>
</evidence>
<sequence length="426" mass="45813">MATLNPFDLLGDDAEDPSQIAVSISADKPKKPAPVSAVSAKSSAPSRQLPQPVREARSDAPRGGGRGGGGDRGSSRGRGGYNRDFRGGDGNSGGYNKPSEEGGVSKPFYEKRSVYGGAPRGGGRRGEAGEGERPRRTFERRSGTGRGGDFKREGAGRGNWGTPGEEVLVVETEEVAGVETEKPAGDEVAADAKKENTAEVEEQKEPEDKEMTLDEYEKILEEKKKSLQSQTTSERKVDTKVFESMQQLSNKKKSNDEIFIKLGSDKDKRKDDKEEKAKKAVSINEFLKPAEGENYYRGGGRGGGRGRGRGGRDRGVVSGGGFDGYRSEAAPAIGDTAQFPSLGGNLLCVHSICSYICYKICNTLISWNAMISGYGNLEMASGFFQTALVRGVRGSVIITRYMKGNKVKLAEVFKDKSGNLECISYV</sequence>
<protein>
    <recommendedName>
        <fullName evidence="4">Hyaluronan/mRNA-binding protein domain-containing protein</fullName>
    </recommendedName>
</protein>
<feature type="compositionally biased region" description="Basic and acidic residues" evidence="3">
    <location>
        <begin position="179"/>
        <end position="212"/>
    </location>
</feature>
<gene>
    <name evidence="5" type="ORF">BRAA08T33265Z</name>
</gene>
<dbReference type="SMART" id="SM01233">
    <property type="entry name" value="HABP4_PAI-RBP1"/>
    <property type="match status" value="1"/>
</dbReference>
<evidence type="ECO:0000256" key="1">
    <source>
        <dbReference type="ARBA" id="ARBA00004496"/>
    </source>
</evidence>
<evidence type="ECO:0000256" key="2">
    <source>
        <dbReference type="ARBA" id="ARBA00022490"/>
    </source>
</evidence>
<keyword evidence="2" id="KW-0963">Cytoplasm</keyword>
<comment type="subcellular location">
    <subcellularLocation>
        <location evidence="1">Cytoplasm</location>
    </subcellularLocation>
</comment>
<dbReference type="EMBL" id="LR031575">
    <property type="protein sequence ID" value="VDD03865.1"/>
    <property type="molecule type" value="Genomic_DNA"/>
</dbReference>
<dbReference type="PANTHER" id="PTHR12299:SF63">
    <property type="entry name" value="HYALURONAN_MRNA-BINDING PROTEIN DOMAIN-CONTAINING PROTEIN"/>
    <property type="match status" value="1"/>
</dbReference>
<organism evidence="5">
    <name type="scientific">Brassica campestris</name>
    <name type="common">Field mustard</name>
    <dbReference type="NCBI Taxonomy" id="3711"/>
    <lineage>
        <taxon>Eukaryota</taxon>
        <taxon>Viridiplantae</taxon>
        <taxon>Streptophyta</taxon>
        <taxon>Embryophyta</taxon>
        <taxon>Tracheophyta</taxon>
        <taxon>Spermatophyta</taxon>
        <taxon>Magnoliopsida</taxon>
        <taxon>eudicotyledons</taxon>
        <taxon>Gunneridae</taxon>
        <taxon>Pentapetalae</taxon>
        <taxon>rosids</taxon>
        <taxon>malvids</taxon>
        <taxon>Brassicales</taxon>
        <taxon>Brassicaceae</taxon>
        <taxon>Brassiceae</taxon>
        <taxon>Brassica</taxon>
    </lineage>
</organism>
<dbReference type="InterPro" id="IPR019084">
    <property type="entry name" value="STM1-like_N"/>
</dbReference>
<reference evidence="5" key="1">
    <citation type="submission" date="2018-11" db="EMBL/GenBank/DDBJ databases">
        <authorList>
            <consortium name="Genoscope - CEA"/>
            <person name="William W."/>
        </authorList>
    </citation>
    <scope>NUCLEOTIDE SEQUENCE</scope>
</reference>
<evidence type="ECO:0000256" key="3">
    <source>
        <dbReference type="SAM" id="MobiDB-lite"/>
    </source>
</evidence>
<dbReference type="GO" id="GO:0005737">
    <property type="term" value="C:cytoplasm"/>
    <property type="evidence" value="ECO:0007669"/>
    <property type="project" value="UniProtKB-SubCell"/>
</dbReference>
<accession>A0A3P6BZC0</accession>
<dbReference type="PANTHER" id="PTHR12299">
    <property type="entry name" value="HYALURONIC ACID-BINDING PROTEIN 4"/>
    <property type="match status" value="1"/>
</dbReference>
<dbReference type="Pfam" id="PF04774">
    <property type="entry name" value="HABP4_PAI-RBP1"/>
    <property type="match status" value="1"/>
</dbReference>
<feature type="compositionally biased region" description="Gly residues" evidence="3">
    <location>
        <begin position="62"/>
        <end position="80"/>
    </location>
</feature>
<dbReference type="Pfam" id="PF09598">
    <property type="entry name" value="Stm1_N"/>
    <property type="match status" value="1"/>
</dbReference>
<dbReference type="AlphaFoldDB" id="A0A3P6BZC0"/>
<feature type="domain" description="Hyaluronan/mRNA-binding protein" evidence="4">
    <location>
        <begin position="134"/>
        <end position="238"/>
    </location>
</feature>
<dbReference type="InterPro" id="IPR039764">
    <property type="entry name" value="HABP4/SERBP1-like"/>
</dbReference>
<name>A0A3P6BZC0_BRACM</name>
<feature type="compositionally biased region" description="Low complexity" evidence="3">
    <location>
        <begin position="33"/>
        <end position="46"/>
    </location>
</feature>
<dbReference type="InterPro" id="IPR006861">
    <property type="entry name" value="HABP4_PAIRBP1-bd"/>
</dbReference>